<evidence type="ECO:0000259" key="4">
    <source>
        <dbReference type="PROSITE" id="PS50887"/>
    </source>
</evidence>
<protein>
    <recommendedName>
        <fullName evidence="1">diguanylate cyclase</fullName>
        <ecNumber evidence="1">2.7.7.65</ecNumber>
    </recommendedName>
</protein>
<comment type="catalytic activity">
    <reaction evidence="2">
        <text>2 GTP = 3',3'-c-di-GMP + 2 diphosphate</text>
        <dbReference type="Rhea" id="RHEA:24898"/>
        <dbReference type="ChEBI" id="CHEBI:33019"/>
        <dbReference type="ChEBI" id="CHEBI:37565"/>
        <dbReference type="ChEBI" id="CHEBI:58805"/>
        <dbReference type="EC" id="2.7.7.65"/>
    </reaction>
</comment>
<keyword evidence="6" id="KW-1185">Reference proteome</keyword>
<evidence type="ECO:0000256" key="2">
    <source>
        <dbReference type="ARBA" id="ARBA00034247"/>
    </source>
</evidence>
<feature type="transmembrane region" description="Helical" evidence="3">
    <location>
        <begin position="450"/>
        <end position="468"/>
    </location>
</feature>
<dbReference type="SUPFAM" id="SSF55073">
    <property type="entry name" value="Nucleotide cyclase"/>
    <property type="match status" value="1"/>
</dbReference>
<dbReference type="InterPro" id="IPR029787">
    <property type="entry name" value="Nucleotide_cyclase"/>
</dbReference>
<dbReference type="PANTHER" id="PTHR45138:SF9">
    <property type="entry name" value="DIGUANYLATE CYCLASE DGCM-RELATED"/>
    <property type="match status" value="1"/>
</dbReference>
<dbReference type="PANTHER" id="PTHR45138">
    <property type="entry name" value="REGULATORY COMPONENTS OF SENSORY TRANSDUCTION SYSTEM"/>
    <property type="match status" value="1"/>
</dbReference>
<feature type="transmembrane region" description="Helical" evidence="3">
    <location>
        <begin position="141"/>
        <end position="158"/>
    </location>
</feature>
<feature type="transmembrane region" description="Helical" evidence="3">
    <location>
        <begin position="50"/>
        <end position="69"/>
    </location>
</feature>
<accession>A0ABQ6GZU6</accession>
<name>A0ABQ6GZU6_9GAMM</name>
<evidence type="ECO:0000313" key="5">
    <source>
        <dbReference type="EMBL" id="GLX81164.1"/>
    </source>
</evidence>
<keyword evidence="3" id="KW-1133">Transmembrane helix</keyword>
<dbReference type="SMART" id="SM00267">
    <property type="entry name" value="GGDEF"/>
    <property type="match status" value="1"/>
</dbReference>
<dbReference type="Gene3D" id="3.30.450.20">
    <property type="entry name" value="PAS domain"/>
    <property type="match status" value="1"/>
</dbReference>
<dbReference type="InterPro" id="IPR043128">
    <property type="entry name" value="Rev_trsase/Diguanyl_cyclase"/>
</dbReference>
<gene>
    <name evidence="5" type="ORF">theurythT_06160</name>
</gene>
<feature type="transmembrane region" description="Helical" evidence="3">
    <location>
        <begin position="16"/>
        <end position="38"/>
    </location>
</feature>
<evidence type="ECO:0000256" key="1">
    <source>
        <dbReference type="ARBA" id="ARBA00012528"/>
    </source>
</evidence>
<sequence>MLTKEKLINKLKSPELYLYGLLFGCLGAITNIYLTFDLYGQLTLHLGQSFVLFCLLSRGFSCALIAAAITNGSLWYLTDNPYFFLTLNLELLFLGLMLRKKFWLLSADIIYWLLIGLPITYTILLFANLPADFNIMILSKQLLNGVMYTIIAIALNYFAPQVTTSSLPDRKREPLSKIIFRLSVVTIVLPSLIIALSLTQKSVSQFERTTVDKLFNHATELETIIEQYIVRHQVAIDALASTLNYQLSTDEQQKLLNNYLALYPGFISMLIANSQAEVTHGAPNSFYQNYLKLPKNEHLVTDREYFKYPKETLTPYISKVFQGRGFGSDMIIGISSPIIINDEFQGIAEGSLNLPKFGEFEYELLGDNPNEFILILDSNKKVIYQSMPEKEMVDGFFEALTQERAPNAKPFEIVIDGKKYLYQVTENERGWQLFVFQSSDVITTLITDNFYVVLLSLFTIIVLFLFLARTVSERLTTPLVQFIEQFSQLDKGMKVNLPADSPAEFAFLTKKINHAHNLQRNYQQHLASEVEEKTKQLQHLNFELELKARTDGLTGLLNRNSFDELAENSFQLSQREKLPCAIAMLDIDHFKKVNDLYGHLTGDTCIITLAEKLKAHFKRNTDLIARFGGEEFIVFVKGDEQQINEKFESYRKLIEKEIFTHEETLFQITVSIGVCHLSPNATIKLVEAVNLADEQLYHSKANGRNQLTGQKIS</sequence>
<feature type="transmembrane region" description="Helical" evidence="3">
    <location>
        <begin position="178"/>
        <end position="198"/>
    </location>
</feature>
<proteinExistence type="predicted"/>
<organism evidence="5 6">
    <name type="scientific">Thalassotalea eurytherma</name>
    <dbReference type="NCBI Taxonomy" id="1144278"/>
    <lineage>
        <taxon>Bacteria</taxon>
        <taxon>Pseudomonadati</taxon>
        <taxon>Pseudomonadota</taxon>
        <taxon>Gammaproteobacteria</taxon>
        <taxon>Alteromonadales</taxon>
        <taxon>Colwelliaceae</taxon>
        <taxon>Thalassotalea</taxon>
    </lineage>
</organism>
<dbReference type="InterPro" id="IPR000160">
    <property type="entry name" value="GGDEF_dom"/>
</dbReference>
<feature type="transmembrane region" description="Helical" evidence="3">
    <location>
        <begin position="110"/>
        <end position="129"/>
    </location>
</feature>
<dbReference type="PROSITE" id="PS50887">
    <property type="entry name" value="GGDEF"/>
    <property type="match status" value="1"/>
</dbReference>
<evidence type="ECO:0000313" key="6">
    <source>
        <dbReference type="Proteomes" id="UP001157133"/>
    </source>
</evidence>
<dbReference type="EMBL" id="BSSU01000003">
    <property type="protein sequence ID" value="GLX81164.1"/>
    <property type="molecule type" value="Genomic_DNA"/>
</dbReference>
<dbReference type="Pfam" id="PF00990">
    <property type="entry name" value="GGDEF"/>
    <property type="match status" value="1"/>
</dbReference>
<dbReference type="Gene3D" id="3.30.70.270">
    <property type="match status" value="1"/>
</dbReference>
<dbReference type="NCBIfam" id="TIGR00254">
    <property type="entry name" value="GGDEF"/>
    <property type="match status" value="1"/>
</dbReference>
<dbReference type="CDD" id="cd01949">
    <property type="entry name" value="GGDEF"/>
    <property type="match status" value="1"/>
</dbReference>
<reference evidence="5 6" key="1">
    <citation type="submission" date="2023-03" db="EMBL/GenBank/DDBJ databases">
        <title>Draft genome sequence of Thalassotalea eurytherma JCM 18482T.</title>
        <authorList>
            <person name="Sawabe T."/>
        </authorList>
    </citation>
    <scope>NUCLEOTIDE SEQUENCE [LARGE SCALE GENOMIC DNA]</scope>
    <source>
        <strain evidence="5 6">JCM 18482</strain>
    </source>
</reference>
<dbReference type="RefSeq" id="WP_284206492.1">
    <property type="nucleotide sequence ID" value="NZ_BSSU01000003.1"/>
</dbReference>
<feature type="domain" description="GGDEF" evidence="4">
    <location>
        <begin position="578"/>
        <end position="712"/>
    </location>
</feature>
<evidence type="ECO:0000256" key="3">
    <source>
        <dbReference type="SAM" id="Phobius"/>
    </source>
</evidence>
<feature type="transmembrane region" description="Helical" evidence="3">
    <location>
        <begin position="81"/>
        <end position="98"/>
    </location>
</feature>
<dbReference type="EC" id="2.7.7.65" evidence="1"/>
<keyword evidence="3" id="KW-0472">Membrane</keyword>
<keyword evidence="3" id="KW-0812">Transmembrane</keyword>
<dbReference type="Proteomes" id="UP001157133">
    <property type="component" value="Unassembled WGS sequence"/>
</dbReference>
<dbReference type="InterPro" id="IPR050469">
    <property type="entry name" value="Diguanylate_Cyclase"/>
</dbReference>
<comment type="caution">
    <text evidence="5">The sequence shown here is derived from an EMBL/GenBank/DDBJ whole genome shotgun (WGS) entry which is preliminary data.</text>
</comment>